<sequence length="195" mass="19714">MTGEIYGTVDPVLYPNGASTPAAGAALSWSAVTAGTIGAIALSLTLLMLGSAFGLATVSPWPGVGARPETFTIGAGIWLVVTQWLSAALGGYLAGRLRVRWHGLHGDEVFFRDTAHGFVTWATATVVVAVVAVGATALTSLAPAPADVPTSKEAIDAARKVAATFAAFTGLSLVVGAFIASVAGVIGGRLRDMHP</sequence>
<reference evidence="2" key="1">
    <citation type="submission" date="2022-06" db="EMBL/GenBank/DDBJ databases">
        <title>Sphingomonas sp. nov. isolated from rhizosphere soil of tomato.</title>
        <authorList>
            <person name="Dong H."/>
            <person name="Gao R."/>
        </authorList>
    </citation>
    <scope>NUCLEOTIDE SEQUENCE</scope>
    <source>
        <strain evidence="2">MMSM24</strain>
    </source>
</reference>
<evidence type="ECO:0000313" key="2">
    <source>
        <dbReference type="EMBL" id="MCW6534213.1"/>
    </source>
</evidence>
<keyword evidence="3" id="KW-1185">Reference proteome</keyword>
<dbReference type="AlphaFoldDB" id="A0AA42CTA7"/>
<proteinExistence type="predicted"/>
<keyword evidence="1" id="KW-0812">Transmembrane</keyword>
<name>A0AA42CTA7_9SPHN</name>
<gene>
    <name evidence="2" type="ORF">NEE01_05370</name>
</gene>
<evidence type="ECO:0000313" key="3">
    <source>
        <dbReference type="Proteomes" id="UP001165565"/>
    </source>
</evidence>
<feature type="transmembrane region" description="Helical" evidence="1">
    <location>
        <begin position="71"/>
        <end position="94"/>
    </location>
</feature>
<comment type="caution">
    <text evidence="2">The sequence shown here is derived from an EMBL/GenBank/DDBJ whole genome shotgun (WGS) entry which is preliminary data.</text>
</comment>
<organism evidence="2 3">
    <name type="scientific">Sphingomonas lycopersici</name>
    <dbReference type="NCBI Taxonomy" id="2951807"/>
    <lineage>
        <taxon>Bacteria</taxon>
        <taxon>Pseudomonadati</taxon>
        <taxon>Pseudomonadota</taxon>
        <taxon>Alphaproteobacteria</taxon>
        <taxon>Sphingomonadales</taxon>
        <taxon>Sphingomonadaceae</taxon>
        <taxon>Sphingomonas</taxon>
    </lineage>
</organism>
<feature type="transmembrane region" description="Helical" evidence="1">
    <location>
        <begin position="37"/>
        <end position="59"/>
    </location>
</feature>
<keyword evidence="1" id="KW-1133">Transmembrane helix</keyword>
<feature type="transmembrane region" description="Helical" evidence="1">
    <location>
        <begin position="115"/>
        <end position="141"/>
    </location>
</feature>
<dbReference type="EMBL" id="JANFAV010000002">
    <property type="protein sequence ID" value="MCW6534213.1"/>
    <property type="molecule type" value="Genomic_DNA"/>
</dbReference>
<accession>A0AA42CTA7</accession>
<protein>
    <submittedName>
        <fullName evidence="2">Uncharacterized protein</fullName>
    </submittedName>
</protein>
<keyword evidence="1" id="KW-0472">Membrane</keyword>
<dbReference type="Proteomes" id="UP001165565">
    <property type="component" value="Unassembled WGS sequence"/>
</dbReference>
<evidence type="ECO:0000256" key="1">
    <source>
        <dbReference type="SAM" id="Phobius"/>
    </source>
</evidence>
<dbReference type="RefSeq" id="WP_265268151.1">
    <property type="nucleotide sequence ID" value="NZ_JANFAV010000002.1"/>
</dbReference>
<feature type="transmembrane region" description="Helical" evidence="1">
    <location>
        <begin position="161"/>
        <end position="186"/>
    </location>
</feature>